<dbReference type="EMBL" id="RYZZ01000007">
    <property type="protein sequence ID" value="RUQ30602.1"/>
    <property type="molecule type" value="Genomic_DNA"/>
</dbReference>
<proteinExistence type="predicted"/>
<organism evidence="2 3">
    <name type="scientific">Peribacillus cavernae</name>
    <dbReference type="NCBI Taxonomy" id="1674310"/>
    <lineage>
        <taxon>Bacteria</taxon>
        <taxon>Bacillati</taxon>
        <taxon>Bacillota</taxon>
        <taxon>Bacilli</taxon>
        <taxon>Bacillales</taxon>
        <taxon>Bacillaceae</taxon>
        <taxon>Peribacillus</taxon>
    </lineage>
</organism>
<feature type="domain" description="IDEAL" evidence="1">
    <location>
        <begin position="77"/>
        <end position="98"/>
    </location>
</feature>
<sequence length="129" mass="14710">MSGEFGLEIGDWVLGKSRNGELIRGYIEKIDILQGAVKVFVIESDNEKTIGKRIGMLHNWVEKLPVSTKVNDGQTLDLIDLALLTRDEQWFIDLSEKLNAHETASKVMTKKNNLYPIRRNRIRNSNSGR</sequence>
<dbReference type="InterPro" id="IPR014957">
    <property type="entry name" value="IDEAL_dom"/>
</dbReference>
<evidence type="ECO:0000313" key="2">
    <source>
        <dbReference type="EMBL" id="RUQ30602.1"/>
    </source>
</evidence>
<dbReference type="Pfam" id="PF08858">
    <property type="entry name" value="IDEAL"/>
    <property type="match status" value="1"/>
</dbReference>
<gene>
    <name evidence="2" type="ORF">ELQ35_07130</name>
</gene>
<protein>
    <submittedName>
        <fullName evidence="2">IDEAL domain-containing protein</fullName>
    </submittedName>
</protein>
<comment type="caution">
    <text evidence="2">The sequence shown here is derived from an EMBL/GenBank/DDBJ whole genome shotgun (WGS) entry which is preliminary data.</text>
</comment>
<reference evidence="2 3" key="1">
    <citation type="submission" date="2018-12" db="EMBL/GenBank/DDBJ databases">
        <title>Bacillus chawlae sp. nov., Bacillus glennii sp. nov., and Bacillus saganii sp. nov. Isolated from the Vehicle Assembly Building at Kennedy Space Center where the Viking Spacecraft were Assembled.</title>
        <authorList>
            <person name="Seuylemezian A."/>
            <person name="Vaishampayan P."/>
        </authorList>
    </citation>
    <scope>NUCLEOTIDE SEQUENCE [LARGE SCALE GENOMIC DNA]</scope>
    <source>
        <strain evidence="2 3">L5</strain>
    </source>
</reference>
<dbReference type="Proteomes" id="UP000267430">
    <property type="component" value="Unassembled WGS sequence"/>
</dbReference>
<name>A0A3S0TYU9_9BACI</name>
<evidence type="ECO:0000313" key="3">
    <source>
        <dbReference type="Proteomes" id="UP000267430"/>
    </source>
</evidence>
<accession>A0A3S0TYU9</accession>
<keyword evidence="3" id="KW-1185">Reference proteome</keyword>
<evidence type="ECO:0000259" key="1">
    <source>
        <dbReference type="Pfam" id="PF08858"/>
    </source>
</evidence>
<dbReference type="OrthoDB" id="2427704at2"/>
<dbReference type="AlphaFoldDB" id="A0A3S0TYU9"/>